<evidence type="ECO:0000256" key="4">
    <source>
        <dbReference type="ARBA" id="ARBA00022475"/>
    </source>
</evidence>
<dbReference type="Gene3D" id="1.20.1250.20">
    <property type="entry name" value="MFS general substrate transporter like domains"/>
    <property type="match status" value="2"/>
</dbReference>
<dbReference type="PROSITE" id="PS00217">
    <property type="entry name" value="SUGAR_TRANSPORT_2"/>
    <property type="match status" value="1"/>
</dbReference>
<dbReference type="InterPro" id="IPR036259">
    <property type="entry name" value="MFS_trans_sf"/>
</dbReference>
<gene>
    <name evidence="11" type="ORF">QGN17_02695</name>
</gene>
<feature type="transmembrane region" description="Helical" evidence="9">
    <location>
        <begin position="302"/>
        <end position="321"/>
    </location>
</feature>
<sequence>MSDHKAPPATLTRTNMVGIVAGNVLEFYDFTLFAFFATQIGASMFAHGKGTDGLLLALATFAVGFIARPIGAVVIGRYADRHGRKPAMLLSFALMGAALVVVALTPPSSVLGVGSAIIITVARLVQGFALGGEVGPTTALLIEAAPAGKRGLYGAWQIASQGLSALIAGLVGLAISFLLSPQAVTEWGWRIGMLLGVLILPIGFHLRRIMPETLHAPVDEAIDREAAALPLARVAGIGLMLILAGTVTTYTLQYFNTYSLAILKLSPTLAFTTTAITGASMFAFGLLGGWLSDRVGRRAVIVWPRIVLLVLIYPLFVRILAAPSLGTLALGVFLMTALYAMSTATANVCLAESFPRARRSTAYAVTYTMAVSVFGGSAQFLITWLIKRTGDTMVPAWWLLGATLVGVVAGVAMPMIRAGRRRLRPDPLMPTAG</sequence>
<keyword evidence="4" id="KW-1003">Cell membrane</keyword>
<evidence type="ECO:0000259" key="10">
    <source>
        <dbReference type="PROSITE" id="PS50850"/>
    </source>
</evidence>
<organism evidence="11 12">
    <name type="scientific">Sphingomonas oryzagri</name>
    <dbReference type="NCBI Taxonomy" id="3042314"/>
    <lineage>
        <taxon>Bacteria</taxon>
        <taxon>Pseudomonadati</taxon>
        <taxon>Pseudomonadota</taxon>
        <taxon>Alphaproteobacteria</taxon>
        <taxon>Sphingomonadales</taxon>
        <taxon>Sphingomonadaceae</taxon>
        <taxon>Sphingomonas</taxon>
    </lineage>
</organism>
<evidence type="ECO:0000256" key="3">
    <source>
        <dbReference type="ARBA" id="ARBA00022448"/>
    </source>
</evidence>
<dbReference type="InterPro" id="IPR020846">
    <property type="entry name" value="MFS_dom"/>
</dbReference>
<feature type="transmembrane region" description="Helical" evidence="9">
    <location>
        <begin position="227"/>
        <end position="248"/>
    </location>
</feature>
<dbReference type="PROSITE" id="PS50850">
    <property type="entry name" value="MFS"/>
    <property type="match status" value="1"/>
</dbReference>
<feature type="transmembrane region" description="Helical" evidence="9">
    <location>
        <begin position="110"/>
        <end position="131"/>
    </location>
</feature>
<comment type="subcellular location">
    <subcellularLocation>
        <location evidence="1">Cell membrane</location>
        <topology evidence="1">Multi-pass membrane protein</topology>
    </subcellularLocation>
</comment>
<dbReference type="PANTHER" id="PTHR43528:SF3">
    <property type="entry name" value="CITRATE-PROTON SYMPORTER"/>
    <property type="match status" value="1"/>
</dbReference>
<dbReference type="InterPro" id="IPR011701">
    <property type="entry name" value="MFS"/>
</dbReference>
<evidence type="ECO:0000256" key="5">
    <source>
        <dbReference type="ARBA" id="ARBA00022692"/>
    </source>
</evidence>
<feature type="transmembrane region" description="Helical" evidence="9">
    <location>
        <begin position="362"/>
        <end position="384"/>
    </location>
</feature>
<dbReference type="InterPro" id="IPR005829">
    <property type="entry name" value="Sugar_transporter_CS"/>
</dbReference>
<keyword evidence="12" id="KW-1185">Reference proteome</keyword>
<evidence type="ECO:0000256" key="7">
    <source>
        <dbReference type="ARBA" id="ARBA00022989"/>
    </source>
</evidence>
<feature type="transmembrane region" description="Helical" evidence="9">
    <location>
        <begin position="327"/>
        <end position="350"/>
    </location>
</feature>
<dbReference type="RefSeq" id="WP_281042974.1">
    <property type="nucleotide sequence ID" value="NZ_JARYGZ010000001.1"/>
</dbReference>
<feature type="transmembrane region" description="Helical" evidence="9">
    <location>
        <begin position="396"/>
        <end position="416"/>
    </location>
</feature>
<feature type="transmembrane region" description="Helical" evidence="9">
    <location>
        <begin position="268"/>
        <end position="290"/>
    </location>
</feature>
<dbReference type="EMBL" id="JARYGZ010000001">
    <property type="protein sequence ID" value="MDH7637630.1"/>
    <property type="molecule type" value="Genomic_DNA"/>
</dbReference>
<evidence type="ECO:0000256" key="1">
    <source>
        <dbReference type="ARBA" id="ARBA00004651"/>
    </source>
</evidence>
<dbReference type="Proteomes" id="UP001160625">
    <property type="component" value="Unassembled WGS sequence"/>
</dbReference>
<feature type="transmembrane region" description="Helical" evidence="9">
    <location>
        <begin position="152"/>
        <end position="175"/>
    </location>
</feature>
<feature type="transmembrane region" description="Helical" evidence="9">
    <location>
        <begin position="187"/>
        <end position="206"/>
    </location>
</feature>
<keyword evidence="3" id="KW-0813">Transport</keyword>
<name>A0ABT6MX47_9SPHN</name>
<dbReference type="PANTHER" id="PTHR43528">
    <property type="entry name" value="ALPHA-KETOGLUTARATE PERMEASE"/>
    <property type="match status" value="1"/>
</dbReference>
<proteinExistence type="inferred from homology"/>
<evidence type="ECO:0000256" key="6">
    <source>
        <dbReference type="ARBA" id="ARBA00022847"/>
    </source>
</evidence>
<protein>
    <submittedName>
        <fullName evidence="11">MFS transporter</fullName>
    </submittedName>
</protein>
<comment type="caution">
    <text evidence="11">The sequence shown here is derived from an EMBL/GenBank/DDBJ whole genome shotgun (WGS) entry which is preliminary data.</text>
</comment>
<feature type="transmembrane region" description="Helical" evidence="9">
    <location>
        <begin position="20"/>
        <end position="42"/>
    </location>
</feature>
<feature type="transmembrane region" description="Helical" evidence="9">
    <location>
        <begin position="54"/>
        <end position="75"/>
    </location>
</feature>
<reference evidence="11" key="1">
    <citation type="submission" date="2023-04" db="EMBL/GenBank/DDBJ databases">
        <title>Sphingomonas sp. MAHUQ-71 isolated from rice field.</title>
        <authorList>
            <person name="Huq M.A."/>
        </authorList>
    </citation>
    <scope>NUCLEOTIDE SEQUENCE</scope>
    <source>
        <strain evidence="11">MAHUQ-71</strain>
    </source>
</reference>
<feature type="transmembrane region" description="Helical" evidence="9">
    <location>
        <begin position="87"/>
        <end position="104"/>
    </location>
</feature>
<evidence type="ECO:0000256" key="9">
    <source>
        <dbReference type="SAM" id="Phobius"/>
    </source>
</evidence>
<evidence type="ECO:0000256" key="8">
    <source>
        <dbReference type="ARBA" id="ARBA00023136"/>
    </source>
</evidence>
<comment type="similarity">
    <text evidence="2">Belongs to the major facilitator superfamily. Metabolite:H+ Symporter (MHS) family (TC 2.A.1.6) family.</text>
</comment>
<keyword evidence="8 9" id="KW-0472">Membrane</keyword>
<evidence type="ECO:0000313" key="12">
    <source>
        <dbReference type="Proteomes" id="UP001160625"/>
    </source>
</evidence>
<dbReference type="SUPFAM" id="SSF103473">
    <property type="entry name" value="MFS general substrate transporter"/>
    <property type="match status" value="1"/>
</dbReference>
<dbReference type="InterPro" id="IPR051084">
    <property type="entry name" value="H+-coupled_symporters"/>
</dbReference>
<keyword evidence="6" id="KW-0769">Symport</keyword>
<evidence type="ECO:0000313" key="11">
    <source>
        <dbReference type="EMBL" id="MDH7637630.1"/>
    </source>
</evidence>
<accession>A0ABT6MX47</accession>
<evidence type="ECO:0000256" key="2">
    <source>
        <dbReference type="ARBA" id="ARBA00008240"/>
    </source>
</evidence>
<keyword evidence="5 9" id="KW-0812">Transmembrane</keyword>
<feature type="domain" description="Major facilitator superfamily (MFS) profile" evidence="10">
    <location>
        <begin position="15"/>
        <end position="421"/>
    </location>
</feature>
<keyword evidence="7 9" id="KW-1133">Transmembrane helix</keyword>
<dbReference type="Pfam" id="PF07690">
    <property type="entry name" value="MFS_1"/>
    <property type="match status" value="1"/>
</dbReference>